<dbReference type="Pfam" id="PF00989">
    <property type="entry name" value="PAS"/>
    <property type="match status" value="1"/>
</dbReference>
<evidence type="ECO:0000259" key="10">
    <source>
        <dbReference type="PROSITE" id="PS50112"/>
    </source>
</evidence>
<dbReference type="InterPro" id="IPR000014">
    <property type="entry name" value="PAS"/>
</dbReference>
<dbReference type="InterPro" id="IPR004358">
    <property type="entry name" value="Sig_transdc_His_kin-like_C"/>
</dbReference>
<sequence>MRDRERETALLALLDGVTAALSAGDDLESAARATLRAIRKATGWPLGHIWVPEGGGDRFVSSGAWTGAVREFPLLYQATAATRLPAGTDIVGRAAATGEPVWSRDVTRDPLFTRARHGADIGVRAAFALPVATADGVAAVLEFFCHEPVEPDESLLRVLASLSRQMGRVIDRHRARQEAEAARRRLEQVVETSVEAFVSVDTDDRIVGWNATAERMFGIPRDQAIGTVLHETIMPVRYREDYQADLARFLTTGKSRLMGRRLELAALRSDGSEFPAEMVFWATREADTWIFNAFVHDITDRRRVEQALREAYAQQQAVVARLQELDRAKDEFIDTVGHELRTPLVSVLGYLEILTLGNDDLPPGRRLRMLDAMTHNALRLQRLVEDLLAVTTTAGGRLSVDSAPTPVDEIIAEAVQAMSAQARSSDHPVLVRVDAGLPLVRADRGLLVRALNALLSNAAKFSPAGSPITVSASATGDTVSIAVSDAGVGIDAEDLPHVFDRFYRARSSTEAAIQGIGLGLTVAKAIAEAHHGTITATSVPGEGSTFTLTLRVPDPGEVPAVRDLGDRREAPPP</sequence>
<dbReference type="Pfam" id="PF13185">
    <property type="entry name" value="GAF_2"/>
    <property type="match status" value="1"/>
</dbReference>
<evidence type="ECO:0000256" key="3">
    <source>
        <dbReference type="ARBA" id="ARBA00012438"/>
    </source>
</evidence>
<dbReference type="Pfam" id="PF00512">
    <property type="entry name" value="HisKA"/>
    <property type="match status" value="1"/>
</dbReference>
<keyword evidence="7" id="KW-0902">Two-component regulatory system</keyword>
<dbReference type="FunFam" id="3.30.565.10:FF:000006">
    <property type="entry name" value="Sensor histidine kinase WalK"/>
    <property type="match status" value="1"/>
</dbReference>
<evidence type="ECO:0000256" key="2">
    <source>
        <dbReference type="ARBA" id="ARBA00004236"/>
    </source>
</evidence>
<dbReference type="InterPro" id="IPR003018">
    <property type="entry name" value="GAF"/>
</dbReference>
<evidence type="ECO:0000259" key="11">
    <source>
        <dbReference type="PROSITE" id="PS50113"/>
    </source>
</evidence>
<dbReference type="InterPro" id="IPR005467">
    <property type="entry name" value="His_kinase_dom"/>
</dbReference>
<accession>A0A161LM89</accession>
<dbReference type="GO" id="GO:0009927">
    <property type="term" value="F:histidine phosphotransfer kinase activity"/>
    <property type="evidence" value="ECO:0007669"/>
    <property type="project" value="TreeGrafter"/>
</dbReference>
<dbReference type="Proteomes" id="UP000077701">
    <property type="component" value="Unassembled WGS sequence"/>
</dbReference>
<dbReference type="SMART" id="SM00091">
    <property type="entry name" value="PAS"/>
    <property type="match status" value="1"/>
</dbReference>
<comment type="caution">
    <text evidence="12">The sequence shown here is derived from an EMBL/GenBank/DDBJ whole genome shotgun (WGS) entry which is preliminary data.</text>
</comment>
<dbReference type="EMBL" id="BDCX01000009">
    <property type="protein sequence ID" value="GAT68315.1"/>
    <property type="molecule type" value="Genomic_DNA"/>
</dbReference>
<comment type="subcellular location">
    <subcellularLocation>
        <location evidence="2">Cell membrane</location>
    </subcellularLocation>
</comment>
<dbReference type="Gene3D" id="3.30.565.10">
    <property type="entry name" value="Histidine kinase-like ATPase, C-terminal domain"/>
    <property type="match status" value="1"/>
</dbReference>
<dbReference type="EC" id="2.7.13.3" evidence="3"/>
<dbReference type="Gene3D" id="3.30.450.40">
    <property type="match status" value="1"/>
</dbReference>
<gene>
    <name evidence="12" type="ORF">PS9374_03977</name>
</gene>
<dbReference type="Gene3D" id="1.10.287.130">
    <property type="match status" value="1"/>
</dbReference>
<dbReference type="CDD" id="cd00082">
    <property type="entry name" value="HisKA"/>
    <property type="match status" value="1"/>
</dbReference>
<evidence type="ECO:0000256" key="8">
    <source>
        <dbReference type="SAM" id="MobiDB-lite"/>
    </source>
</evidence>
<dbReference type="PRINTS" id="PR00344">
    <property type="entry name" value="BCTRLSENSOR"/>
</dbReference>
<feature type="compositionally biased region" description="Basic and acidic residues" evidence="8">
    <location>
        <begin position="563"/>
        <end position="573"/>
    </location>
</feature>
<dbReference type="InterPro" id="IPR035965">
    <property type="entry name" value="PAS-like_dom_sf"/>
</dbReference>
<dbReference type="RefSeq" id="WP_068898732.1">
    <property type="nucleotide sequence ID" value="NZ_BDCX01000009.1"/>
</dbReference>
<dbReference type="InterPro" id="IPR003594">
    <property type="entry name" value="HATPase_dom"/>
</dbReference>
<dbReference type="SUPFAM" id="SSF55781">
    <property type="entry name" value="GAF domain-like"/>
    <property type="match status" value="1"/>
</dbReference>
<evidence type="ECO:0000313" key="12">
    <source>
        <dbReference type="EMBL" id="GAT68315.1"/>
    </source>
</evidence>
<comment type="catalytic activity">
    <reaction evidence="1">
        <text>ATP + protein L-histidine = ADP + protein N-phospho-L-histidine.</text>
        <dbReference type="EC" id="2.7.13.3"/>
    </reaction>
</comment>
<keyword evidence="6 12" id="KW-0418">Kinase</keyword>
<feature type="domain" description="Histidine kinase" evidence="9">
    <location>
        <begin position="335"/>
        <end position="554"/>
    </location>
</feature>
<dbReference type="SMART" id="SM00065">
    <property type="entry name" value="GAF"/>
    <property type="match status" value="1"/>
</dbReference>
<dbReference type="SUPFAM" id="SSF55874">
    <property type="entry name" value="ATPase domain of HSP90 chaperone/DNA topoisomerase II/histidine kinase"/>
    <property type="match status" value="1"/>
</dbReference>
<dbReference type="CDD" id="cd00130">
    <property type="entry name" value="PAS"/>
    <property type="match status" value="1"/>
</dbReference>
<dbReference type="Pfam" id="PF02518">
    <property type="entry name" value="HATPase_c"/>
    <property type="match status" value="1"/>
</dbReference>
<keyword evidence="5" id="KW-0808">Transferase</keyword>
<evidence type="ECO:0000313" key="13">
    <source>
        <dbReference type="Proteomes" id="UP000077701"/>
    </source>
</evidence>
<reference evidence="12 13" key="1">
    <citation type="journal article" date="2016" name="Genome Announc.">
        <title>Draft Genome Sequence of Planomonospora sphaerica JCM9374, a Rare Actinomycete.</title>
        <authorList>
            <person name="Dohra H."/>
            <person name="Suzuki T."/>
            <person name="Inoue Y."/>
            <person name="Kodani S."/>
        </authorList>
    </citation>
    <scope>NUCLEOTIDE SEQUENCE [LARGE SCALE GENOMIC DNA]</scope>
    <source>
        <strain evidence="12 13">JCM 9374</strain>
    </source>
</reference>
<dbReference type="STRING" id="161355.PS9374_03977"/>
<dbReference type="SUPFAM" id="SSF47384">
    <property type="entry name" value="Homodimeric domain of signal transducing histidine kinase"/>
    <property type="match status" value="1"/>
</dbReference>
<dbReference type="InterPro" id="IPR003661">
    <property type="entry name" value="HisK_dim/P_dom"/>
</dbReference>
<organism evidence="12 13">
    <name type="scientific">Planomonospora sphaerica</name>
    <dbReference type="NCBI Taxonomy" id="161355"/>
    <lineage>
        <taxon>Bacteria</taxon>
        <taxon>Bacillati</taxon>
        <taxon>Actinomycetota</taxon>
        <taxon>Actinomycetes</taxon>
        <taxon>Streptosporangiales</taxon>
        <taxon>Streptosporangiaceae</taxon>
        <taxon>Planomonospora</taxon>
    </lineage>
</organism>
<dbReference type="InterPro" id="IPR036890">
    <property type="entry name" value="HATPase_C_sf"/>
</dbReference>
<dbReference type="PROSITE" id="PS50109">
    <property type="entry name" value="HIS_KIN"/>
    <property type="match status" value="1"/>
</dbReference>
<feature type="domain" description="PAC" evidence="11">
    <location>
        <begin position="260"/>
        <end position="310"/>
    </location>
</feature>
<dbReference type="InterPro" id="IPR036097">
    <property type="entry name" value="HisK_dim/P_sf"/>
</dbReference>
<reference evidence="13" key="2">
    <citation type="submission" date="2016-04" db="EMBL/GenBank/DDBJ databases">
        <title>Planomonospora sphaerica JCM9374 whole genome shotgun sequence.</title>
        <authorList>
            <person name="Suzuki T."/>
            <person name="Dohra H."/>
            <person name="Kodani S."/>
        </authorList>
    </citation>
    <scope>NUCLEOTIDE SEQUENCE [LARGE SCALE GENOMIC DNA]</scope>
    <source>
        <strain evidence="13">JCM 9374</strain>
    </source>
</reference>
<evidence type="ECO:0000256" key="5">
    <source>
        <dbReference type="ARBA" id="ARBA00022679"/>
    </source>
</evidence>
<dbReference type="InterPro" id="IPR029016">
    <property type="entry name" value="GAF-like_dom_sf"/>
</dbReference>
<keyword evidence="4" id="KW-0597">Phosphoprotein</keyword>
<protein>
    <recommendedName>
        <fullName evidence="3">histidine kinase</fullName>
        <ecNumber evidence="3">2.7.13.3</ecNumber>
    </recommendedName>
</protein>
<proteinExistence type="predicted"/>
<evidence type="ECO:0000256" key="6">
    <source>
        <dbReference type="ARBA" id="ARBA00022777"/>
    </source>
</evidence>
<dbReference type="SMART" id="SM00387">
    <property type="entry name" value="HATPase_c"/>
    <property type="match status" value="1"/>
</dbReference>
<dbReference type="SMART" id="SM00388">
    <property type="entry name" value="HisKA"/>
    <property type="match status" value="1"/>
</dbReference>
<dbReference type="GO" id="GO:0006355">
    <property type="term" value="P:regulation of DNA-templated transcription"/>
    <property type="evidence" value="ECO:0007669"/>
    <property type="project" value="InterPro"/>
</dbReference>
<keyword evidence="13" id="KW-1185">Reference proteome</keyword>
<dbReference type="GO" id="GO:0005886">
    <property type="term" value="C:plasma membrane"/>
    <property type="evidence" value="ECO:0007669"/>
    <property type="project" value="UniProtKB-SubCell"/>
</dbReference>
<feature type="domain" description="PAS" evidence="10">
    <location>
        <begin position="182"/>
        <end position="235"/>
    </location>
</feature>
<evidence type="ECO:0000259" key="9">
    <source>
        <dbReference type="PROSITE" id="PS50109"/>
    </source>
</evidence>
<evidence type="ECO:0000256" key="1">
    <source>
        <dbReference type="ARBA" id="ARBA00000085"/>
    </source>
</evidence>
<dbReference type="PROSITE" id="PS50113">
    <property type="entry name" value="PAC"/>
    <property type="match status" value="1"/>
</dbReference>
<dbReference type="Gene3D" id="3.30.450.20">
    <property type="entry name" value="PAS domain"/>
    <property type="match status" value="1"/>
</dbReference>
<feature type="region of interest" description="Disordered" evidence="8">
    <location>
        <begin position="552"/>
        <end position="573"/>
    </location>
</feature>
<dbReference type="InterPro" id="IPR013767">
    <property type="entry name" value="PAS_fold"/>
</dbReference>
<dbReference type="GO" id="GO:0000155">
    <property type="term" value="F:phosphorelay sensor kinase activity"/>
    <property type="evidence" value="ECO:0007669"/>
    <property type="project" value="InterPro"/>
</dbReference>
<dbReference type="PROSITE" id="PS50112">
    <property type="entry name" value="PAS"/>
    <property type="match status" value="1"/>
</dbReference>
<dbReference type="PANTHER" id="PTHR43047">
    <property type="entry name" value="TWO-COMPONENT HISTIDINE PROTEIN KINASE"/>
    <property type="match status" value="1"/>
</dbReference>
<evidence type="ECO:0000256" key="4">
    <source>
        <dbReference type="ARBA" id="ARBA00022553"/>
    </source>
</evidence>
<name>A0A161LM89_9ACTN</name>
<dbReference type="SUPFAM" id="SSF55785">
    <property type="entry name" value="PYP-like sensor domain (PAS domain)"/>
    <property type="match status" value="1"/>
</dbReference>
<dbReference type="InterPro" id="IPR000700">
    <property type="entry name" value="PAS-assoc_C"/>
</dbReference>
<evidence type="ECO:0000256" key="7">
    <source>
        <dbReference type="ARBA" id="ARBA00023012"/>
    </source>
</evidence>
<dbReference type="NCBIfam" id="TIGR00229">
    <property type="entry name" value="sensory_box"/>
    <property type="match status" value="1"/>
</dbReference>
<dbReference type="PANTHER" id="PTHR43047:SF72">
    <property type="entry name" value="OSMOSENSING HISTIDINE PROTEIN KINASE SLN1"/>
    <property type="match status" value="1"/>
</dbReference>
<dbReference type="AlphaFoldDB" id="A0A161LM89"/>